<feature type="chain" id="PRO_5042879635" description="Outer membrane protein beta-barrel domain-containing protein" evidence="1">
    <location>
        <begin position="20"/>
        <end position="243"/>
    </location>
</feature>
<keyword evidence="3" id="KW-1185">Reference proteome</keyword>
<evidence type="ECO:0000313" key="2">
    <source>
        <dbReference type="EMBL" id="MBT1707494.1"/>
    </source>
</evidence>
<protein>
    <recommendedName>
        <fullName evidence="4">Outer membrane protein beta-barrel domain-containing protein</fullName>
    </recommendedName>
</protein>
<keyword evidence="1" id="KW-0732">Signal</keyword>
<dbReference type="EMBL" id="JAHESE010000002">
    <property type="protein sequence ID" value="MBT1707494.1"/>
    <property type="molecule type" value="Genomic_DNA"/>
</dbReference>
<dbReference type="RefSeq" id="WP_254083080.1">
    <property type="nucleotide sequence ID" value="NZ_JAHESE010000002.1"/>
</dbReference>
<evidence type="ECO:0000256" key="1">
    <source>
        <dbReference type="SAM" id="SignalP"/>
    </source>
</evidence>
<sequence length="243" mass="27180">MKRYITLALMMLAVVTTQAQEFGLSFSYFIPKNGYFSTPISPFSIRGLGFDFNRYLALEAGASLYRMSGLNMKDLPFESKDPLVGPNFTIFVPVELVLQFHGQKADFDIKGGAFGFHGFSQHINYGNFDRALRKAEGWEVVNSDFSFKNKPGWGYHGGAELTLYIFKDVGVSLEANYLVGESKFPLKGSYTGGSTTLETREVEYADAKIDFTGWEFSVGLIFNSGNSGPSAPKKAMKRKRRRR</sequence>
<evidence type="ECO:0008006" key="4">
    <source>
        <dbReference type="Google" id="ProtNLM"/>
    </source>
</evidence>
<gene>
    <name evidence="2" type="ORF">KK062_04640</name>
</gene>
<reference evidence="2 3" key="1">
    <citation type="submission" date="2021-05" db="EMBL/GenBank/DDBJ databases">
        <title>A Polyphasic approach of four new species of the genus Ohtaekwangia: Ohtaekwangia histidinii sp. nov., Ohtaekwangia cretensis sp. nov., Ohtaekwangia indiensis sp. nov., Ohtaekwangia reichenbachii sp. nov. from diverse environment.</title>
        <authorList>
            <person name="Octaviana S."/>
        </authorList>
    </citation>
    <scope>NUCLEOTIDE SEQUENCE [LARGE SCALE GENOMIC DNA]</scope>
    <source>
        <strain evidence="2 3">PWU5</strain>
    </source>
</reference>
<dbReference type="Proteomes" id="UP001319080">
    <property type="component" value="Unassembled WGS sequence"/>
</dbReference>
<proteinExistence type="predicted"/>
<feature type="signal peptide" evidence="1">
    <location>
        <begin position="1"/>
        <end position="19"/>
    </location>
</feature>
<evidence type="ECO:0000313" key="3">
    <source>
        <dbReference type="Proteomes" id="UP001319080"/>
    </source>
</evidence>
<organism evidence="2 3">
    <name type="scientific">Dawidia cretensis</name>
    <dbReference type="NCBI Taxonomy" id="2782350"/>
    <lineage>
        <taxon>Bacteria</taxon>
        <taxon>Pseudomonadati</taxon>
        <taxon>Bacteroidota</taxon>
        <taxon>Cytophagia</taxon>
        <taxon>Cytophagales</taxon>
        <taxon>Chryseotaleaceae</taxon>
        <taxon>Dawidia</taxon>
    </lineage>
</organism>
<name>A0AAP2DXE5_9BACT</name>
<dbReference type="AlphaFoldDB" id="A0AAP2DXE5"/>
<comment type="caution">
    <text evidence="2">The sequence shown here is derived from an EMBL/GenBank/DDBJ whole genome shotgun (WGS) entry which is preliminary data.</text>
</comment>
<accession>A0AAP2DXE5</accession>